<dbReference type="Pfam" id="PF13432">
    <property type="entry name" value="TPR_16"/>
    <property type="match status" value="1"/>
</dbReference>
<dbReference type="RefSeq" id="WP_002683905.1">
    <property type="nucleotide sequence ID" value="NZ_CM001795.1"/>
</dbReference>
<dbReference type="PANTHER" id="PTHR12558:SF13">
    <property type="entry name" value="CELL DIVISION CYCLE PROTEIN 27 HOMOLOG"/>
    <property type="match status" value="1"/>
</dbReference>
<dbReference type="HOGENOM" id="CLU_1229445_0_0_12"/>
<name>A0A0E2E5T1_TREDN</name>
<dbReference type="AlphaFoldDB" id="A0A0E2E5T1"/>
<gene>
    <name evidence="2" type="ORF">HMPREF9726_00988</name>
</gene>
<sequence length="226" mass="26084">MYSELKEGVNLYNKKDYQEALVFFLSVSTEDVLIKIEINYYIGLIYSRLSEYEQALEYLEQVVTASKDIAKVYQCRLILAFIYANTGRTRLAEFELSKLIEAGYESVQVFSSLAYVYYEHHETEKAIDYYEKALKTAPENSTALNGLAYILAETDRDLTRSLLLCKKAVEKQPENPAYLDSMALIYHKMNLPSEAKSYITRAKEKLPDNKIILKHFEMISSDAREA</sequence>
<evidence type="ECO:0000313" key="2">
    <source>
        <dbReference type="EMBL" id="EMB34239.1"/>
    </source>
</evidence>
<evidence type="ECO:0000256" key="1">
    <source>
        <dbReference type="PROSITE-ProRule" id="PRU00339"/>
    </source>
</evidence>
<dbReference type="Proteomes" id="UP000011705">
    <property type="component" value="Chromosome"/>
</dbReference>
<dbReference type="PROSITE" id="PS50005">
    <property type="entry name" value="TPR"/>
    <property type="match status" value="2"/>
</dbReference>
<organism evidence="2">
    <name type="scientific">Treponema denticola H-22</name>
    <dbReference type="NCBI Taxonomy" id="999432"/>
    <lineage>
        <taxon>Bacteria</taxon>
        <taxon>Pseudomonadati</taxon>
        <taxon>Spirochaetota</taxon>
        <taxon>Spirochaetia</taxon>
        <taxon>Spirochaetales</taxon>
        <taxon>Treponemataceae</taxon>
        <taxon>Treponema</taxon>
    </lineage>
</organism>
<dbReference type="SUPFAM" id="SSF48452">
    <property type="entry name" value="TPR-like"/>
    <property type="match status" value="1"/>
</dbReference>
<dbReference type="PANTHER" id="PTHR12558">
    <property type="entry name" value="CELL DIVISION CYCLE 16,23,27"/>
    <property type="match status" value="1"/>
</dbReference>
<keyword evidence="1" id="KW-0802">TPR repeat</keyword>
<dbReference type="InterPro" id="IPR019734">
    <property type="entry name" value="TPR_rpt"/>
</dbReference>
<dbReference type="PROSITE" id="PS50293">
    <property type="entry name" value="TPR_REGION"/>
    <property type="match status" value="1"/>
</dbReference>
<feature type="repeat" description="TPR" evidence="1">
    <location>
        <begin position="36"/>
        <end position="69"/>
    </location>
</feature>
<dbReference type="EMBL" id="AGDV01000009">
    <property type="protein sequence ID" value="EMB34239.1"/>
    <property type="molecule type" value="Genomic_DNA"/>
</dbReference>
<proteinExistence type="predicted"/>
<reference evidence="2" key="1">
    <citation type="submission" date="2012-01" db="EMBL/GenBank/DDBJ databases">
        <title>The Genome Sequence of Treponema denticola H-22.</title>
        <authorList>
            <consortium name="The Broad Institute Genome Sequencing Platform"/>
            <person name="Earl A."/>
            <person name="Ward D."/>
            <person name="Feldgarden M."/>
            <person name="Gevers D."/>
            <person name="Blanton J.M."/>
            <person name="Fenno C.J."/>
            <person name="Baranova O.V."/>
            <person name="Mathney J."/>
            <person name="Dewhirst F.E."/>
            <person name="Izard J."/>
            <person name="Young S.K."/>
            <person name="Zeng Q."/>
            <person name="Gargeya S."/>
            <person name="Fitzgerald M."/>
            <person name="Haas B."/>
            <person name="Abouelleil A."/>
            <person name="Alvarado L."/>
            <person name="Arachchi H.M."/>
            <person name="Berlin A."/>
            <person name="Chapman S.B."/>
            <person name="Gearin G."/>
            <person name="Goldberg J."/>
            <person name="Griggs A."/>
            <person name="Gujja S."/>
            <person name="Hansen M."/>
            <person name="Heiman D."/>
            <person name="Howarth C."/>
            <person name="Larimer J."/>
            <person name="Lui A."/>
            <person name="MacDonald P.J.P."/>
            <person name="McCowen C."/>
            <person name="Montmayeur A."/>
            <person name="Murphy C."/>
            <person name="Neiman D."/>
            <person name="Pearson M."/>
            <person name="Priest M."/>
            <person name="Roberts A."/>
            <person name="Saif S."/>
            <person name="Shea T."/>
            <person name="Sisk P."/>
            <person name="Stolte C."/>
            <person name="Sykes S."/>
            <person name="Wortman J."/>
            <person name="Nusbaum C."/>
            <person name="Birren B."/>
        </authorList>
    </citation>
    <scope>NUCLEOTIDE SEQUENCE [LARGE SCALE GENOMIC DNA]</scope>
    <source>
        <strain evidence="2">H-22</strain>
    </source>
</reference>
<protein>
    <submittedName>
        <fullName evidence="2">Uncharacterized protein</fullName>
    </submittedName>
</protein>
<dbReference type="Pfam" id="PF13181">
    <property type="entry name" value="TPR_8"/>
    <property type="match status" value="1"/>
</dbReference>
<comment type="caution">
    <text evidence="2">The sequence shown here is derived from an EMBL/GenBank/DDBJ whole genome shotgun (WGS) entry which is preliminary data.</text>
</comment>
<dbReference type="InterPro" id="IPR011990">
    <property type="entry name" value="TPR-like_helical_dom_sf"/>
</dbReference>
<accession>A0A0E2E5T1</accession>
<dbReference type="Gene3D" id="1.25.40.10">
    <property type="entry name" value="Tetratricopeptide repeat domain"/>
    <property type="match status" value="2"/>
</dbReference>
<dbReference type="PATRIC" id="fig|999432.5.peg.1027"/>
<dbReference type="SMART" id="SM00028">
    <property type="entry name" value="TPR"/>
    <property type="match status" value="4"/>
</dbReference>
<feature type="repeat" description="TPR" evidence="1">
    <location>
        <begin position="107"/>
        <end position="140"/>
    </location>
</feature>